<dbReference type="Gene3D" id="3.40.720.10">
    <property type="entry name" value="Alkaline Phosphatase, subunit A"/>
    <property type="match status" value="1"/>
</dbReference>
<dbReference type="GO" id="GO:0004065">
    <property type="term" value="F:arylsulfatase activity"/>
    <property type="evidence" value="ECO:0007669"/>
    <property type="project" value="TreeGrafter"/>
</dbReference>
<comment type="similarity">
    <text evidence="1">Belongs to the sulfatase family.</text>
</comment>
<evidence type="ECO:0000313" key="7">
    <source>
        <dbReference type="Proteomes" id="UP000366872"/>
    </source>
</evidence>
<dbReference type="Proteomes" id="UP000366872">
    <property type="component" value="Unassembled WGS sequence"/>
</dbReference>
<dbReference type="PANTHER" id="PTHR42693:SF53">
    <property type="entry name" value="ENDO-4-O-SULFATASE"/>
    <property type="match status" value="1"/>
</dbReference>
<feature type="region of interest" description="Disordered" evidence="3">
    <location>
        <begin position="519"/>
        <end position="544"/>
    </location>
</feature>
<evidence type="ECO:0000256" key="4">
    <source>
        <dbReference type="SAM" id="SignalP"/>
    </source>
</evidence>
<evidence type="ECO:0000256" key="2">
    <source>
        <dbReference type="ARBA" id="ARBA00022801"/>
    </source>
</evidence>
<accession>A0A6C2U1B3</accession>
<gene>
    <name evidence="6" type="primary">betC_45</name>
    <name evidence="6" type="ORF">PDESU_02156</name>
</gene>
<dbReference type="Gene3D" id="3.30.1120.10">
    <property type="match status" value="1"/>
</dbReference>
<reference evidence="6 7" key="1">
    <citation type="submission" date="2019-04" db="EMBL/GenBank/DDBJ databases">
        <authorList>
            <person name="Van Vliet M D."/>
        </authorList>
    </citation>
    <scope>NUCLEOTIDE SEQUENCE [LARGE SCALE GENOMIC DNA]</scope>
    <source>
        <strain evidence="6 7">F1</strain>
    </source>
</reference>
<evidence type="ECO:0000259" key="5">
    <source>
        <dbReference type="Pfam" id="PF00884"/>
    </source>
</evidence>
<feature type="compositionally biased region" description="Polar residues" evidence="3">
    <location>
        <begin position="535"/>
        <end position="544"/>
    </location>
</feature>
<dbReference type="InterPro" id="IPR017850">
    <property type="entry name" value="Alkaline_phosphatase_core_sf"/>
</dbReference>
<keyword evidence="2" id="KW-0378">Hydrolase</keyword>
<dbReference type="EMBL" id="CAAHFG010000001">
    <property type="protein sequence ID" value="VGO13599.1"/>
    <property type="molecule type" value="Genomic_DNA"/>
</dbReference>
<dbReference type="AlphaFoldDB" id="A0A6C2U1B3"/>
<dbReference type="PANTHER" id="PTHR42693">
    <property type="entry name" value="ARYLSULFATASE FAMILY MEMBER"/>
    <property type="match status" value="1"/>
</dbReference>
<keyword evidence="4" id="KW-0732">Signal</keyword>
<dbReference type="SUPFAM" id="SSF53649">
    <property type="entry name" value="Alkaline phosphatase-like"/>
    <property type="match status" value="1"/>
</dbReference>
<feature type="chain" id="PRO_5029015306" evidence="4">
    <location>
        <begin position="22"/>
        <end position="544"/>
    </location>
</feature>
<feature type="signal peptide" evidence="4">
    <location>
        <begin position="1"/>
        <end position="21"/>
    </location>
</feature>
<organism evidence="6 7">
    <name type="scientific">Pontiella desulfatans</name>
    <dbReference type="NCBI Taxonomy" id="2750659"/>
    <lineage>
        <taxon>Bacteria</taxon>
        <taxon>Pseudomonadati</taxon>
        <taxon>Kiritimatiellota</taxon>
        <taxon>Kiritimatiellia</taxon>
        <taxon>Kiritimatiellales</taxon>
        <taxon>Pontiellaceae</taxon>
        <taxon>Pontiella</taxon>
    </lineage>
</organism>
<name>A0A6C2U1B3_PONDE</name>
<dbReference type="InterPro" id="IPR050738">
    <property type="entry name" value="Sulfatase"/>
</dbReference>
<keyword evidence="7" id="KW-1185">Reference proteome</keyword>
<sequence length="544" mass="60965">MKKSAFLLIAVLLAAMGSAHAMTAAEKKPNFIVIIADDLGYADMSFLPQAPADVKKFKTPGFDRLASSGTYFANAYSTCPICSSSRAGIITGRYQQRWGNYWYGNGGLPLNEQTIPEALLKAGYTTAKYGKTHMNGGPKHLPTLHGFEEYLGYLKHTWDYIRLSEKDRDAVMSRKRLEGKPLTHMGSNVVGPLVSVNGLGASYDQIEEVSFEDGFITEVLTDKAVEFIKRDKGDKPFYLHVAHNAVHYPTFIVEESWAKKTGARYVPWDRDAEEWGYPYWEPNHGSSAKFLVKWGHMGEIDPEGRRCYLANLLALDHSVTRILDALEESGQRENTVVVLISDNGGTINTYANNTPLSGFKYMFGEGGIRIPMLVSMPGTIPQNQVNDKAIVSSMDLFPTFVDLAGQEIPANLDGKSLIPLVKGERDTQHEWLAWAMSRDSWVIRKGKWKLTNNVGWKHKDFDVLPNGDVAEAAEEYVYPNEPQLFNLDADIGETKNLIEQNPEIAKELRALYAEWDKQMPGPLTKKGEPVKHQIRPSQETQKKR</sequence>
<dbReference type="RefSeq" id="WP_168442155.1">
    <property type="nucleotide sequence ID" value="NZ_CAAHFG010000001.1"/>
</dbReference>
<proteinExistence type="inferred from homology"/>
<feature type="domain" description="Sulfatase N-terminal" evidence="5">
    <location>
        <begin position="29"/>
        <end position="405"/>
    </location>
</feature>
<protein>
    <submittedName>
        <fullName evidence="6">Choline-sulfatase</fullName>
    </submittedName>
</protein>
<dbReference type="InterPro" id="IPR000917">
    <property type="entry name" value="Sulfatase_N"/>
</dbReference>
<evidence type="ECO:0000256" key="1">
    <source>
        <dbReference type="ARBA" id="ARBA00008779"/>
    </source>
</evidence>
<dbReference type="Pfam" id="PF00884">
    <property type="entry name" value="Sulfatase"/>
    <property type="match status" value="1"/>
</dbReference>
<evidence type="ECO:0000313" key="6">
    <source>
        <dbReference type="EMBL" id="VGO13599.1"/>
    </source>
</evidence>
<evidence type="ECO:0000256" key="3">
    <source>
        <dbReference type="SAM" id="MobiDB-lite"/>
    </source>
</evidence>